<evidence type="ECO:0000256" key="7">
    <source>
        <dbReference type="ARBA" id="ARBA00022982"/>
    </source>
</evidence>
<evidence type="ECO:0000256" key="9">
    <source>
        <dbReference type="ARBA" id="ARBA00023128"/>
    </source>
</evidence>
<dbReference type="Proteomes" id="UP001360953">
    <property type="component" value="Unassembled WGS sequence"/>
</dbReference>
<keyword evidence="4 11" id="KW-0679">Respiratory chain</keyword>
<evidence type="ECO:0000256" key="1">
    <source>
        <dbReference type="ARBA" id="ARBA00004434"/>
    </source>
</evidence>
<dbReference type="SUPFAM" id="SSF81508">
    <property type="entry name" value="Ubiquinone-binding protein QP-C of cytochrome bc1 complex (Ubiquinol-cytochrome c reductase)"/>
    <property type="match status" value="1"/>
</dbReference>
<comment type="subcellular location">
    <subcellularLocation>
        <location evidence="1 11">Mitochondrion inner membrane</location>
        <topology evidence="1 11">Single-pass membrane protein</topology>
    </subcellularLocation>
</comment>
<dbReference type="PANTHER" id="PTHR12119">
    <property type="entry name" value="UBIQUINOL-CYTOCHROME C REDUCTASE COMPLEX UBIQUINONE-BINDING PROTEIN QP-C"/>
    <property type="match status" value="1"/>
</dbReference>
<keyword evidence="9 11" id="KW-0496">Mitochondrion</keyword>
<evidence type="ECO:0000256" key="3">
    <source>
        <dbReference type="ARBA" id="ARBA00022448"/>
    </source>
</evidence>
<evidence type="ECO:0000313" key="13">
    <source>
        <dbReference type="Proteomes" id="UP001360953"/>
    </source>
</evidence>
<keyword evidence="8" id="KW-1133">Transmembrane helix</keyword>
<sequence length="108" mass="12014">MAGGNGASLVERSPNGDYTIYDLHIPVWGAAPVLNPQRGIVQYGLAANRQRALGGALHNAFFNTWRRSRSQVLYWVPPFAGGFWLLNWAVERNRFLNSKEGREKEGGA</sequence>
<evidence type="ECO:0000256" key="8">
    <source>
        <dbReference type="ARBA" id="ARBA00022989"/>
    </source>
</evidence>
<dbReference type="PANTHER" id="PTHR12119:SF2">
    <property type="entry name" value="CYTOCHROME B-C1 COMPLEX SUBUNIT 8"/>
    <property type="match status" value="1"/>
</dbReference>
<reference evidence="12 13" key="1">
    <citation type="submission" date="2024-04" db="EMBL/GenBank/DDBJ databases">
        <title>Phyllosticta paracitricarpa is synonymous to the EU quarantine fungus P. citricarpa based on phylogenomic analyses.</title>
        <authorList>
            <consortium name="Lawrence Berkeley National Laboratory"/>
            <person name="Van ingen-buijs V.A."/>
            <person name="Van westerhoven A.C."/>
            <person name="Haridas S."/>
            <person name="Skiadas P."/>
            <person name="Martin F."/>
            <person name="Groenewald J.Z."/>
            <person name="Crous P.W."/>
            <person name="Seidl M.F."/>
        </authorList>
    </citation>
    <scope>NUCLEOTIDE SEQUENCE [LARGE SCALE GENOMIC DNA]</scope>
    <source>
        <strain evidence="12 13">CPC 17464</strain>
    </source>
</reference>
<comment type="similarity">
    <text evidence="2 11">Belongs to the UQCRQ/QCR8 family.</text>
</comment>
<keyword evidence="10" id="KW-0472">Membrane</keyword>
<dbReference type="InterPro" id="IPR036642">
    <property type="entry name" value="Cyt_bc1_su8_sf"/>
</dbReference>
<evidence type="ECO:0000256" key="6">
    <source>
        <dbReference type="ARBA" id="ARBA00022792"/>
    </source>
</evidence>
<keyword evidence="6 11" id="KW-0999">Mitochondrion inner membrane</keyword>
<evidence type="ECO:0000256" key="4">
    <source>
        <dbReference type="ARBA" id="ARBA00022660"/>
    </source>
</evidence>
<dbReference type="GeneID" id="92028542"/>
<comment type="function">
    <text evidence="11">Component of the ubiquinol-cytochrome c oxidoreductase, a multisubunit transmembrane complex that is part of the mitochondrial electron transport chain which drives oxidative phosphorylation. The complex plays an important role in the uptake of multiple carbon sources present in different host niches.</text>
</comment>
<evidence type="ECO:0000256" key="11">
    <source>
        <dbReference type="RuleBase" id="RU368118"/>
    </source>
</evidence>
<keyword evidence="7 11" id="KW-0249">Electron transport</keyword>
<proteinExistence type="inferred from homology"/>
<keyword evidence="5" id="KW-0812">Transmembrane</keyword>
<accession>A0ABR1LP86</accession>
<gene>
    <name evidence="12" type="ORF">J3D65DRAFT_360372</name>
</gene>
<keyword evidence="3 11" id="KW-0813">Transport</keyword>
<organism evidence="12 13">
    <name type="scientific">Phyllosticta citribraziliensis</name>
    <dbReference type="NCBI Taxonomy" id="989973"/>
    <lineage>
        <taxon>Eukaryota</taxon>
        <taxon>Fungi</taxon>
        <taxon>Dikarya</taxon>
        <taxon>Ascomycota</taxon>
        <taxon>Pezizomycotina</taxon>
        <taxon>Dothideomycetes</taxon>
        <taxon>Dothideomycetes incertae sedis</taxon>
        <taxon>Botryosphaeriales</taxon>
        <taxon>Phyllostictaceae</taxon>
        <taxon>Phyllosticta</taxon>
    </lineage>
</organism>
<dbReference type="InterPro" id="IPR004205">
    <property type="entry name" value="Cyt_bc1_su8"/>
</dbReference>
<keyword evidence="13" id="KW-1185">Reference proteome</keyword>
<evidence type="ECO:0000256" key="5">
    <source>
        <dbReference type="ARBA" id="ARBA00022692"/>
    </source>
</evidence>
<evidence type="ECO:0000313" key="12">
    <source>
        <dbReference type="EMBL" id="KAK7536980.1"/>
    </source>
</evidence>
<dbReference type="Pfam" id="PF02939">
    <property type="entry name" value="UcrQ"/>
    <property type="match status" value="1"/>
</dbReference>
<evidence type="ECO:0000256" key="10">
    <source>
        <dbReference type="ARBA" id="ARBA00023136"/>
    </source>
</evidence>
<dbReference type="RefSeq" id="XP_066655131.1">
    <property type="nucleotide sequence ID" value="XM_066795636.1"/>
</dbReference>
<protein>
    <recommendedName>
        <fullName evidence="11">Cytochrome b-c1 complex subunit 8</fullName>
    </recommendedName>
    <alternativeName>
        <fullName evidence="11">Complex III subunit 8</fullName>
    </alternativeName>
</protein>
<name>A0ABR1LP86_9PEZI</name>
<dbReference type="Gene3D" id="1.20.5.210">
    <property type="entry name" value="Cytochrome b-c1 complex subunit 8"/>
    <property type="match status" value="1"/>
</dbReference>
<comment type="subunit">
    <text evidence="11">Component of the ubiquinol-cytochrome c oxidoreductase (cytochrome b-c1 complex, complex III, CIII), a multisubunit enzyme composed of 3 respiratory subunits cytochrome b, cytochrome c1 and Rieske protein, 2 core protein subunits, and additional low-molecular weight protein subunits. The complex exists as an obligatory dimer and forms supercomplexes (SCs) in the inner mitochondrial membrane with cytochrome c oxidase (complex IV, CIV).</text>
</comment>
<evidence type="ECO:0000256" key="2">
    <source>
        <dbReference type="ARBA" id="ARBA00007668"/>
    </source>
</evidence>
<dbReference type="EMBL" id="JBBPEH010000006">
    <property type="protein sequence ID" value="KAK7536980.1"/>
    <property type="molecule type" value="Genomic_DNA"/>
</dbReference>
<comment type="caution">
    <text evidence="12">The sequence shown here is derived from an EMBL/GenBank/DDBJ whole genome shotgun (WGS) entry which is preliminary data.</text>
</comment>